<feature type="domain" description="SIS" evidence="6">
    <location>
        <begin position="118"/>
        <end position="257"/>
    </location>
</feature>
<dbReference type="PANTHER" id="PTHR30514">
    <property type="entry name" value="GLUCOKINASE"/>
    <property type="match status" value="1"/>
</dbReference>
<gene>
    <name evidence="7" type="ORF">OCV55_06470</name>
</gene>
<reference evidence="7 8" key="1">
    <citation type="journal article" date="2021" name="ISME Commun">
        <title>Automated analysis of genomic sequences facilitates high-throughput and comprehensive description of bacteria.</title>
        <authorList>
            <person name="Hitch T.C.A."/>
        </authorList>
    </citation>
    <scope>NUCLEOTIDE SEQUENCE [LARGE SCALE GENOMIC DNA]</scope>
    <source>
        <strain evidence="7 8">H4_15</strain>
    </source>
</reference>
<dbReference type="SUPFAM" id="SSF46689">
    <property type="entry name" value="Homeodomain-like"/>
    <property type="match status" value="1"/>
</dbReference>
<evidence type="ECO:0000256" key="3">
    <source>
        <dbReference type="ARBA" id="ARBA00023163"/>
    </source>
</evidence>
<keyword evidence="8" id="KW-1185">Reference proteome</keyword>
<evidence type="ECO:0000256" key="1">
    <source>
        <dbReference type="ARBA" id="ARBA00023015"/>
    </source>
</evidence>
<dbReference type="SUPFAM" id="SSF53697">
    <property type="entry name" value="SIS domain"/>
    <property type="match status" value="1"/>
</dbReference>
<dbReference type="InterPro" id="IPR046348">
    <property type="entry name" value="SIS_dom_sf"/>
</dbReference>
<feature type="domain" description="HTH rpiR-type" evidence="5">
    <location>
        <begin position="1"/>
        <end position="74"/>
    </location>
</feature>
<dbReference type="Pfam" id="PF01418">
    <property type="entry name" value="HTH_6"/>
    <property type="match status" value="1"/>
</dbReference>
<feature type="transmembrane region" description="Helical" evidence="4">
    <location>
        <begin position="233"/>
        <end position="253"/>
    </location>
</feature>
<dbReference type="InterPro" id="IPR000281">
    <property type="entry name" value="HTH_RpiR"/>
</dbReference>
<dbReference type="InterPro" id="IPR009057">
    <property type="entry name" value="Homeodomain-like_sf"/>
</dbReference>
<evidence type="ECO:0000259" key="5">
    <source>
        <dbReference type="PROSITE" id="PS51071"/>
    </source>
</evidence>
<accession>A0ABT2SU27</accession>
<protein>
    <submittedName>
        <fullName evidence="7">MurR/RpiR family transcriptional regulator</fullName>
    </submittedName>
</protein>
<dbReference type="Gene3D" id="1.10.10.10">
    <property type="entry name" value="Winged helix-like DNA-binding domain superfamily/Winged helix DNA-binding domain"/>
    <property type="match status" value="1"/>
</dbReference>
<comment type="caution">
    <text evidence="7">The sequence shown here is derived from an EMBL/GenBank/DDBJ whole genome shotgun (WGS) entry which is preliminary data.</text>
</comment>
<proteinExistence type="predicted"/>
<name>A0ABT2SU27_9FIRM</name>
<dbReference type="InterPro" id="IPR047640">
    <property type="entry name" value="RpiR-like"/>
</dbReference>
<dbReference type="PROSITE" id="PS51071">
    <property type="entry name" value="HTH_RPIR"/>
    <property type="match status" value="1"/>
</dbReference>
<evidence type="ECO:0000259" key="6">
    <source>
        <dbReference type="PROSITE" id="PS51464"/>
    </source>
</evidence>
<evidence type="ECO:0000256" key="4">
    <source>
        <dbReference type="SAM" id="Phobius"/>
    </source>
</evidence>
<keyword evidence="4" id="KW-0472">Membrane</keyword>
<evidence type="ECO:0000256" key="2">
    <source>
        <dbReference type="ARBA" id="ARBA00023125"/>
    </source>
</evidence>
<dbReference type="InterPro" id="IPR035472">
    <property type="entry name" value="RpiR-like_SIS"/>
</dbReference>
<dbReference type="Gene3D" id="3.40.50.10490">
    <property type="entry name" value="Glucose-6-phosphate isomerase like protein, domain 1"/>
    <property type="match status" value="1"/>
</dbReference>
<dbReference type="InterPro" id="IPR001347">
    <property type="entry name" value="SIS_dom"/>
</dbReference>
<dbReference type="CDD" id="cd05013">
    <property type="entry name" value="SIS_RpiR"/>
    <property type="match status" value="1"/>
</dbReference>
<keyword evidence="3" id="KW-0804">Transcription</keyword>
<dbReference type="PANTHER" id="PTHR30514:SF10">
    <property type="entry name" value="MURR_RPIR FAMILY TRANSCRIPTIONAL REGULATOR"/>
    <property type="match status" value="1"/>
</dbReference>
<keyword evidence="2" id="KW-0238">DNA-binding</keyword>
<dbReference type="RefSeq" id="WP_032091040.1">
    <property type="nucleotide sequence ID" value="NZ_JAOQJR010000005.1"/>
</dbReference>
<organism evidence="7 8">
    <name type="scientific">[Clostridium] ammoniilyticum</name>
    <dbReference type="NCBI Taxonomy" id="2981784"/>
    <lineage>
        <taxon>Bacteria</taxon>
        <taxon>Bacillati</taxon>
        <taxon>Bacillota</taxon>
        <taxon>Erysipelotrichia</taxon>
        <taxon>Erysipelotrichales</taxon>
        <taxon>Coprobacillaceae</taxon>
        <taxon>Faecalibacillus</taxon>
    </lineage>
</organism>
<evidence type="ECO:0000313" key="8">
    <source>
        <dbReference type="Proteomes" id="UP001208364"/>
    </source>
</evidence>
<keyword evidence="1" id="KW-0805">Transcription regulation</keyword>
<sequence>MIQDLIENVKLTPQEQNIVDYIDRHPKEVMILNAKELSEKIFVSPPTMNRFIKKLGFSGYFDFQLTFIQEQNMAAETKHKRITKDSHVSEILDTLPLIYQHVFTETQKLTKTDTFIRTVNYMLQAKQIDFYANDNNYSEVQTIALKLNSIGIRAQVFNTINTVYLEHINPQETLAFVVSHSGSNKTMIDAAYALRKKRIRVIGLTGRLSQDLELVCNENLYIDAYSHHLPHSIMLYGLSIHFIFDVLYTSLYFKKIK</sequence>
<dbReference type="Pfam" id="PF01380">
    <property type="entry name" value="SIS"/>
    <property type="match status" value="1"/>
</dbReference>
<dbReference type="Proteomes" id="UP001208364">
    <property type="component" value="Unassembled WGS sequence"/>
</dbReference>
<dbReference type="InterPro" id="IPR036388">
    <property type="entry name" value="WH-like_DNA-bd_sf"/>
</dbReference>
<keyword evidence="4" id="KW-1133">Transmembrane helix</keyword>
<evidence type="ECO:0000313" key="7">
    <source>
        <dbReference type="EMBL" id="MCU6738323.1"/>
    </source>
</evidence>
<keyword evidence="4" id="KW-0812">Transmembrane</keyword>
<dbReference type="EMBL" id="JAOQJR010000005">
    <property type="protein sequence ID" value="MCU6738323.1"/>
    <property type="molecule type" value="Genomic_DNA"/>
</dbReference>
<dbReference type="PROSITE" id="PS51464">
    <property type="entry name" value="SIS"/>
    <property type="match status" value="1"/>
</dbReference>